<proteinExistence type="predicted"/>
<name>A0A382AIN8_9ZZZZ</name>
<dbReference type="EMBL" id="UINC01025432">
    <property type="protein sequence ID" value="SVB01002.1"/>
    <property type="molecule type" value="Genomic_DNA"/>
</dbReference>
<protein>
    <submittedName>
        <fullName evidence="1">Uncharacterized protein</fullName>
    </submittedName>
</protein>
<feature type="non-terminal residue" evidence="1">
    <location>
        <position position="35"/>
    </location>
</feature>
<gene>
    <name evidence="1" type="ORF">METZ01_LOCUS153856</name>
</gene>
<sequence length="35" mass="3611">MPTDLGGGTYSIADTSSLFPEAPYLPASLSTEASY</sequence>
<reference evidence="1" key="1">
    <citation type="submission" date="2018-05" db="EMBL/GenBank/DDBJ databases">
        <authorList>
            <person name="Lanie J.A."/>
            <person name="Ng W.-L."/>
            <person name="Kazmierczak K.M."/>
            <person name="Andrzejewski T.M."/>
            <person name="Davidsen T.M."/>
            <person name="Wayne K.J."/>
            <person name="Tettelin H."/>
            <person name="Glass J.I."/>
            <person name="Rusch D."/>
            <person name="Podicherti R."/>
            <person name="Tsui H.-C.T."/>
            <person name="Winkler M.E."/>
        </authorList>
    </citation>
    <scope>NUCLEOTIDE SEQUENCE</scope>
</reference>
<evidence type="ECO:0000313" key="1">
    <source>
        <dbReference type="EMBL" id="SVB01002.1"/>
    </source>
</evidence>
<accession>A0A382AIN8</accession>
<organism evidence="1">
    <name type="scientific">marine metagenome</name>
    <dbReference type="NCBI Taxonomy" id="408172"/>
    <lineage>
        <taxon>unclassified sequences</taxon>
        <taxon>metagenomes</taxon>
        <taxon>ecological metagenomes</taxon>
    </lineage>
</organism>
<dbReference type="AlphaFoldDB" id="A0A382AIN8"/>